<organism evidence="2 3">
    <name type="scientific">Bifidobacterium adolescentis</name>
    <dbReference type="NCBI Taxonomy" id="1680"/>
    <lineage>
        <taxon>Bacteria</taxon>
        <taxon>Bacillati</taxon>
        <taxon>Actinomycetota</taxon>
        <taxon>Actinomycetes</taxon>
        <taxon>Bifidobacteriales</taxon>
        <taxon>Bifidobacteriaceae</taxon>
        <taxon>Bifidobacterium</taxon>
    </lineage>
</organism>
<reference evidence="2 3" key="1">
    <citation type="journal article" date="2016" name="Sci. Rep.">
        <title>Evaluation of genetic diversity among strains of the human gut commensal Bifidobacterium adolescentis.</title>
        <authorList>
            <person name="Duranti S."/>
            <person name="Milani C."/>
            <person name="Lugli G.A."/>
            <person name="Mancabelli L."/>
            <person name="Turroni F."/>
            <person name="Ferrario C."/>
            <person name="Mangifesta M."/>
            <person name="Viappiani A."/>
            <person name="Sanchez B."/>
            <person name="Margolles A."/>
            <person name="van Sinderen D."/>
            <person name="Ventura M."/>
        </authorList>
    </citation>
    <scope>NUCLEOTIDE SEQUENCE [LARGE SCALE GENOMIC DNA]</scope>
    <source>
        <strain evidence="2 3">AD2-8</strain>
    </source>
</reference>
<keyword evidence="1" id="KW-0812">Transmembrane</keyword>
<name>A0A1X2ZMR4_BIFAD</name>
<dbReference type="EMBL" id="LNKF01000002">
    <property type="protein sequence ID" value="OSG95664.1"/>
    <property type="molecule type" value="Genomic_DNA"/>
</dbReference>
<feature type="transmembrane region" description="Helical" evidence="1">
    <location>
        <begin position="49"/>
        <end position="71"/>
    </location>
</feature>
<dbReference type="AlphaFoldDB" id="A0A1X2ZMR4"/>
<sequence length="85" mass="9764">MIPHMANIVLVFMMGHEIGWNRGSGHLVCSEPFRHLLWRGRRRIEMMSAASAMMLLTTELMAVTISVHFMLTSFPVDINYCIKNI</sequence>
<accession>A0A1X2ZMR4</accession>
<keyword evidence="1" id="KW-1133">Transmembrane helix</keyword>
<protein>
    <submittedName>
        <fullName evidence="2">Uncharacterized protein</fullName>
    </submittedName>
</protein>
<comment type="caution">
    <text evidence="2">The sequence shown here is derived from an EMBL/GenBank/DDBJ whole genome shotgun (WGS) entry which is preliminary data.</text>
</comment>
<evidence type="ECO:0000313" key="2">
    <source>
        <dbReference type="EMBL" id="OSG95664.1"/>
    </source>
</evidence>
<evidence type="ECO:0000256" key="1">
    <source>
        <dbReference type="SAM" id="Phobius"/>
    </source>
</evidence>
<evidence type="ECO:0000313" key="3">
    <source>
        <dbReference type="Proteomes" id="UP000193664"/>
    </source>
</evidence>
<dbReference type="Proteomes" id="UP000193664">
    <property type="component" value="Unassembled WGS sequence"/>
</dbReference>
<keyword evidence="1" id="KW-0472">Membrane</keyword>
<gene>
    <name evidence="2" type="ORF">AD0028_0904</name>
</gene>
<proteinExistence type="predicted"/>